<dbReference type="Pfam" id="PF13855">
    <property type="entry name" value="LRR_8"/>
    <property type="match status" value="2"/>
</dbReference>
<keyword evidence="3" id="KW-1003">Cell membrane</keyword>
<dbReference type="OrthoDB" id="1424602at2759"/>
<dbReference type="Pfam" id="PF08263">
    <property type="entry name" value="LRRNT_2"/>
    <property type="match status" value="1"/>
</dbReference>
<dbReference type="InterPro" id="IPR013210">
    <property type="entry name" value="LRR_N_plant-typ"/>
</dbReference>
<feature type="chain" id="PRO_5017256116" evidence="13">
    <location>
        <begin position="20"/>
        <end position="1178"/>
    </location>
</feature>
<comment type="subcellular location">
    <subcellularLocation>
        <location evidence="1">Cell membrane</location>
        <topology evidence="1">Single-pass type I membrane protein</topology>
    </subcellularLocation>
</comment>
<evidence type="ECO:0000256" key="3">
    <source>
        <dbReference type="ARBA" id="ARBA00022475"/>
    </source>
</evidence>
<dbReference type="SMART" id="SM00369">
    <property type="entry name" value="LRR_TYP"/>
    <property type="match status" value="11"/>
</dbReference>
<organism evidence="15">
    <name type="scientific">Medicago truncatula</name>
    <name type="common">Barrel medic</name>
    <name type="synonym">Medicago tribuloides</name>
    <dbReference type="NCBI Taxonomy" id="3880"/>
    <lineage>
        <taxon>Eukaryota</taxon>
        <taxon>Viridiplantae</taxon>
        <taxon>Streptophyta</taxon>
        <taxon>Embryophyta</taxon>
        <taxon>Tracheophyta</taxon>
        <taxon>Spermatophyta</taxon>
        <taxon>Magnoliopsida</taxon>
        <taxon>eudicotyledons</taxon>
        <taxon>Gunneridae</taxon>
        <taxon>Pentapetalae</taxon>
        <taxon>rosids</taxon>
        <taxon>fabids</taxon>
        <taxon>Fabales</taxon>
        <taxon>Fabaceae</taxon>
        <taxon>Papilionoideae</taxon>
        <taxon>50 kb inversion clade</taxon>
        <taxon>NPAAA clade</taxon>
        <taxon>Hologalegina</taxon>
        <taxon>IRL clade</taxon>
        <taxon>Trifolieae</taxon>
        <taxon>Medicago</taxon>
    </lineage>
</organism>
<dbReference type="PANTHER" id="PTHR48062:SF21">
    <property type="entry name" value="RECEPTOR-LIKE PROTEIN 12"/>
    <property type="match status" value="1"/>
</dbReference>
<evidence type="ECO:0000256" key="13">
    <source>
        <dbReference type="SAM" id="SignalP"/>
    </source>
</evidence>
<accession>A0A396H3R8</accession>
<dbReference type="FunFam" id="3.80.10.10:FF:000111">
    <property type="entry name" value="LRR receptor-like serine/threonine-protein kinase ERECTA"/>
    <property type="match status" value="1"/>
</dbReference>
<evidence type="ECO:0000256" key="6">
    <source>
        <dbReference type="ARBA" id="ARBA00022729"/>
    </source>
</evidence>
<dbReference type="Pfam" id="PF13516">
    <property type="entry name" value="LRR_6"/>
    <property type="match status" value="1"/>
</dbReference>
<sequence length="1178" mass="131310">MRSLVGVCFLGLLFLEVMCCEGCWKQEREALIALNSQMGNYLSWGNTNDCCQWYGVECNTTTGRVSELELESMDGRTWQVNYSDLISFKELKFLSLYLTQISNCTRTGQGLKNLEVLHSHDSFMMDNAICLDGLSSLKSLSLAVDNTSLHIFQTVLETISSKLLHLEVLILSAENLTNEILPSLRGFTSLKELVLDGIGLDSDLHFQGLCAILKNLEILDLSNNNFKDTDIASPLSRLSSLKSLSLQGSELTMQSIQNISKLRSLEILELFGNNLNLWPLENHGFGFAWPSSLQVLSLSRNSLSNSILSYLNNLPHLKSLDLSANNLKGSLDISGLLNLTSLKILDFSYNHITNFIVHKGSKNLSRLDILALDSNMINGSNLQDSLQAFPSIKSLTLIENEFKGTILAEGFRGLSNLEYLALDYSSNLGNEFFKSIGDLPSLKVLSASDCEINGTLPIGDWSKLKNLEELDLSNNEFVGKLPSSFVNMTSLRSLTLANNHFIGNIGPNLASLASLEYLKFEGNQFEFPISFKQFSNHSNLKFIYGNGNKVILDLHSTLETWVPKFQLQVLQLSSTTKANSIPLPNFLFYQYNLTDVDFTGCKLSGEFPNWLLENNTKMEDLTLESCSFVGDFQLPSRPNLNMVRIDISNNAITGQMLSNNISSIFPNLILLNMSRNAIHGTIPSELCHLSFLNALDMSDNQLSGEIPYNLTRDGNDLTHLRFSNNNLHGLIPPMLSMFPLQSLLLDGNSLSGNIPSNFFKSYVIQHVDLSNNNLTGKIPSQMSNCTNLIELSMSNNHFEGSIPSELAGLGSISYLDLSQNNLTGCVPSFVSNFTSSIHLSNNKLRCLSKNMFRERSSLVTLDLSNNEITNGFHDLIHDIHYTGLKILLLKGNHFKGNIPKQLCHLTDLNILDLSYNNFVGEIPSCLGKMPFENKDPEISRDRFNGMNLHGQNGSERLEKEKATFTSKKRSETYTTNVLIYMSGIDLSHNKLNGSIPSELGNLTRIRALNLSNNFFTGKIPATFSDLVQVESLDLSFNMLSGQIPPRLSGLHYLEVFSVAHNNLSGATPEMKGQFSTFDESSYEGNQFLCGLPLPKSCNPSGEALATLPNGLNSDGDNDSWVDMYVFRVSFVVAYTSIVLVIPTVLCINPYWRQAWFYYIGLVCMNCYYFIQDNFCKFF</sequence>
<dbReference type="GO" id="GO:0004674">
    <property type="term" value="F:protein serine/threonine kinase activity"/>
    <property type="evidence" value="ECO:0007669"/>
    <property type="project" value="UniProtKB-KW"/>
</dbReference>
<evidence type="ECO:0000256" key="2">
    <source>
        <dbReference type="ARBA" id="ARBA00009592"/>
    </source>
</evidence>
<feature type="transmembrane region" description="Helical" evidence="12">
    <location>
        <begin position="1124"/>
        <end position="1147"/>
    </location>
</feature>
<evidence type="ECO:0000313" key="15">
    <source>
        <dbReference type="EMBL" id="RHN46364.1"/>
    </source>
</evidence>
<keyword evidence="15" id="KW-0418">Kinase</keyword>
<dbReference type="InterPro" id="IPR003591">
    <property type="entry name" value="Leu-rich_rpt_typical-subtyp"/>
</dbReference>
<evidence type="ECO:0000256" key="4">
    <source>
        <dbReference type="ARBA" id="ARBA00022614"/>
    </source>
</evidence>
<keyword evidence="4" id="KW-0433">Leucine-rich repeat</keyword>
<keyword evidence="10" id="KW-0675">Receptor</keyword>
<evidence type="ECO:0000256" key="8">
    <source>
        <dbReference type="ARBA" id="ARBA00022989"/>
    </source>
</evidence>
<keyword evidence="9 12" id="KW-0472">Membrane</keyword>
<feature type="signal peptide" evidence="13">
    <location>
        <begin position="1"/>
        <end position="19"/>
    </location>
</feature>
<evidence type="ECO:0000256" key="11">
    <source>
        <dbReference type="ARBA" id="ARBA00023180"/>
    </source>
</evidence>
<evidence type="ECO:0000256" key="1">
    <source>
        <dbReference type="ARBA" id="ARBA00004251"/>
    </source>
</evidence>
<dbReference type="Gramene" id="rna40846">
    <property type="protein sequence ID" value="RHN46364.1"/>
    <property type="gene ID" value="gene40846"/>
</dbReference>
<dbReference type="SMART" id="SM00365">
    <property type="entry name" value="LRR_SD22"/>
    <property type="match status" value="10"/>
</dbReference>
<evidence type="ECO:0000256" key="5">
    <source>
        <dbReference type="ARBA" id="ARBA00022692"/>
    </source>
</evidence>
<keyword evidence="15" id="KW-0723">Serine/threonine-protein kinase</keyword>
<keyword evidence="7" id="KW-0677">Repeat</keyword>
<dbReference type="SUPFAM" id="SSF52058">
    <property type="entry name" value="L domain-like"/>
    <property type="match status" value="3"/>
</dbReference>
<evidence type="ECO:0000256" key="10">
    <source>
        <dbReference type="ARBA" id="ARBA00023170"/>
    </source>
</evidence>
<proteinExistence type="inferred from homology"/>
<evidence type="ECO:0000259" key="14">
    <source>
        <dbReference type="Pfam" id="PF08263"/>
    </source>
</evidence>
<keyword evidence="6 13" id="KW-0732">Signal</keyword>
<dbReference type="GO" id="GO:0005886">
    <property type="term" value="C:plasma membrane"/>
    <property type="evidence" value="ECO:0007669"/>
    <property type="project" value="UniProtKB-SubCell"/>
</dbReference>
<dbReference type="PRINTS" id="PR00019">
    <property type="entry name" value="LEURICHRPT"/>
</dbReference>
<dbReference type="PANTHER" id="PTHR48062">
    <property type="entry name" value="RECEPTOR-LIKE PROTEIN 14"/>
    <property type="match status" value="1"/>
</dbReference>
<name>A0A396H3R8_MEDTR</name>
<reference evidence="15" key="1">
    <citation type="journal article" date="2018" name="Nat. Plants">
        <title>Whole-genome landscape of Medicago truncatula symbiotic genes.</title>
        <authorList>
            <person name="Pecrix Y."/>
            <person name="Gamas P."/>
            <person name="Carrere S."/>
        </authorList>
    </citation>
    <scope>NUCLEOTIDE SEQUENCE</scope>
    <source>
        <tissue evidence="15">Leaves</tissue>
    </source>
</reference>
<keyword evidence="8 12" id="KW-1133">Transmembrane helix</keyword>
<evidence type="ECO:0000256" key="12">
    <source>
        <dbReference type="SAM" id="Phobius"/>
    </source>
</evidence>
<evidence type="ECO:0000256" key="9">
    <source>
        <dbReference type="ARBA" id="ARBA00023136"/>
    </source>
</evidence>
<dbReference type="EC" id="2.7.11.1" evidence="15"/>
<dbReference type="InterPro" id="IPR032675">
    <property type="entry name" value="LRR_dom_sf"/>
</dbReference>
<comment type="caution">
    <text evidence="15">The sequence shown here is derived from an EMBL/GenBank/DDBJ whole genome shotgun (WGS) entry which is preliminary data.</text>
</comment>
<dbReference type="EMBL" id="PSQE01000007">
    <property type="protein sequence ID" value="RHN46364.1"/>
    <property type="molecule type" value="Genomic_DNA"/>
</dbReference>
<dbReference type="FunFam" id="3.80.10.10:FF:000095">
    <property type="entry name" value="LRR receptor-like serine/threonine-protein kinase GSO1"/>
    <property type="match status" value="1"/>
</dbReference>
<dbReference type="SUPFAM" id="SSF52047">
    <property type="entry name" value="RNI-like"/>
    <property type="match status" value="1"/>
</dbReference>
<keyword evidence="15" id="KW-0808">Transferase</keyword>
<gene>
    <name evidence="15" type="ORF">MtrunA17_Chr7g0241441</name>
</gene>
<evidence type="ECO:0000256" key="7">
    <source>
        <dbReference type="ARBA" id="ARBA00022737"/>
    </source>
</evidence>
<dbReference type="Proteomes" id="UP000265566">
    <property type="component" value="Chromosome 7"/>
</dbReference>
<feature type="transmembrane region" description="Helical" evidence="12">
    <location>
        <begin position="1154"/>
        <end position="1170"/>
    </location>
</feature>
<comment type="similarity">
    <text evidence="2">Belongs to the RLP family.</text>
</comment>
<keyword evidence="11" id="KW-0325">Glycoprotein</keyword>
<dbReference type="Pfam" id="PF00560">
    <property type="entry name" value="LRR_1"/>
    <property type="match status" value="8"/>
</dbReference>
<dbReference type="InterPro" id="IPR051502">
    <property type="entry name" value="RLP_Defense_Trigger"/>
</dbReference>
<dbReference type="Gene3D" id="3.80.10.10">
    <property type="entry name" value="Ribonuclease Inhibitor"/>
    <property type="match status" value="5"/>
</dbReference>
<feature type="domain" description="Leucine-rich repeat-containing N-terminal plant-type" evidence="14">
    <location>
        <begin position="26"/>
        <end position="59"/>
    </location>
</feature>
<dbReference type="PROSITE" id="PS51450">
    <property type="entry name" value="LRR"/>
    <property type="match status" value="1"/>
</dbReference>
<dbReference type="AlphaFoldDB" id="A0A396H3R8"/>
<dbReference type="InterPro" id="IPR001611">
    <property type="entry name" value="Leu-rich_rpt"/>
</dbReference>
<protein>
    <submittedName>
        <fullName evidence="15">Putative non-specific serine/threonine protein kinase</fullName>
        <ecNumber evidence="15">2.7.11.1</ecNumber>
    </submittedName>
</protein>
<keyword evidence="5 12" id="KW-0812">Transmembrane</keyword>